<sequence>MQRCAWEYLECRRCKRKVISWSHAILTQLDIGHRLQFPCSLTAKLACDIKVIRLMRQRGLGNNRGRDTLGVPLIRSERVAEIWKAQAKHAYLVDGSARWNEDRSAAATPHQKDEPHSYSGLLRHAVNSLGEAVLGRKIVPYTAPSKYTGELIGLEYLYNQTGEVLQDYASAIQELETATVADVEEDEGFVGSEEFQDLTDLTVPTLDLHNLPSAPLTTTHCELSVSKESDQLSTSEDSSSHDDFGGPDNIEGYRSVQDLADYLVTLQSHGTALTMEECTNIITLWEGLADYDKQRTTYSPRHQSSLSKGRFRATKMIVAPGVESTKRTCLNRQYFGNWHCQETAIVSYEEWKAELAAKGYGEKKVEIP</sequence>
<name>A0A9Q1IXQ4_SYNKA</name>
<dbReference type="OrthoDB" id="8955728at2759"/>
<dbReference type="AlphaFoldDB" id="A0A9Q1IXQ4"/>
<reference evidence="3" key="1">
    <citation type="journal article" date="2023" name="Science">
        <title>Genome structures resolve the early diversification of teleost fishes.</title>
        <authorList>
            <person name="Parey E."/>
            <person name="Louis A."/>
            <person name="Montfort J."/>
            <person name="Bouchez O."/>
            <person name="Roques C."/>
            <person name="Iampietro C."/>
            <person name="Lluch J."/>
            <person name="Castinel A."/>
            <person name="Donnadieu C."/>
            <person name="Desvignes T."/>
            <person name="Floi Bucao C."/>
            <person name="Jouanno E."/>
            <person name="Wen M."/>
            <person name="Mejri S."/>
            <person name="Dirks R."/>
            <person name="Jansen H."/>
            <person name="Henkel C."/>
            <person name="Chen W.J."/>
            <person name="Zahm M."/>
            <person name="Cabau C."/>
            <person name="Klopp C."/>
            <person name="Thompson A.W."/>
            <person name="Robinson-Rechavi M."/>
            <person name="Braasch I."/>
            <person name="Lecointre G."/>
            <person name="Bobe J."/>
            <person name="Postlethwait J.H."/>
            <person name="Berthelot C."/>
            <person name="Roest Crollius H."/>
            <person name="Guiguen Y."/>
        </authorList>
    </citation>
    <scope>NUCLEOTIDE SEQUENCE</scope>
    <source>
        <strain evidence="3">WJC10195</strain>
    </source>
</reference>
<dbReference type="PANTHER" id="PTHR47773:SF1">
    <property type="entry name" value="C2H2-TYPE DOMAIN-CONTAINING PROTEIN"/>
    <property type="match status" value="1"/>
</dbReference>
<keyword evidence="4" id="KW-1185">Reference proteome</keyword>
<dbReference type="PANTHER" id="PTHR47773">
    <property type="entry name" value="SI:DKEY-9I5.2-RELATED"/>
    <property type="match status" value="1"/>
</dbReference>
<protein>
    <recommendedName>
        <fullName evidence="2">DUF6729 domain-containing protein</fullName>
    </recommendedName>
</protein>
<evidence type="ECO:0000256" key="1">
    <source>
        <dbReference type="SAM" id="MobiDB-lite"/>
    </source>
</evidence>
<feature type="region of interest" description="Disordered" evidence="1">
    <location>
        <begin position="224"/>
        <end position="250"/>
    </location>
</feature>
<dbReference type="EMBL" id="JAINUF010000005">
    <property type="protein sequence ID" value="KAJ8359639.1"/>
    <property type="molecule type" value="Genomic_DNA"/>
</dbReference>
<dbReference type="InterPro" id="IPR046616">
    <property type="entry name" value="DUF6729"/>
</dbReference>
<evidence type="ECO:0000259" key="2">
    <source>
        <dbReference type="Pfam" id="PF20499"/>
    </source>
</evidence>
<dbReference type="Pfam" id="PF20499">
    <property type="entry name" value="DUF6729"/>
    <property type="match status" value="1"/>
</dbReference>
<gene>
    <name evidence="3" type="ORF">SKAU_G00161640</name>
</gene>
<accession>A0A9Q1IXQ4</accession>
<evidence type="ECO:0000313" key="4">
    <source>
        <dbReference type="Proteomes" id="UP001152622"/>
    </source>
</evidence>
<proteinExistence type="predicted"/>
<organism evidence="3 4">
    <name type="scientific">Synaphobranchus kaupii</name>
    <name type="common">Kaup's arrowtooth eel</name>
    <dbReference type="NCBI Taxonomy" id="118154"/>
    <lineage>
        <taxon>Eukaryota</taxon>
        <taxon>Metazoa</taxon>
        <taxon>Chordata</taxon>
        <taxon>Craniata</taxon>
        <taxon>Vertebrata</taxon>
        <taxon>Euteleostomi</taxon>
        <taxon>Actinopterygii</taxon>
        <taxon>Neopterygii</taxon>
        <taxon>Teleostei</taxon>
        <taxon>Anguilliformes</taxon>
        <taxon>Synaphobranchidae</taxon>
        <taxon>Synaphobranchus</taxon>
    </lineage>
</organism>
<dbReference type="Proteomes" id="UP001152622">
    <property type="component" value="Chromosome 5"/>
</dbReference>
<evidence type="ECO:0000313" key="3">
    <source>
        <dbReference type="EMBL" id="KAJ8359639.1"/>
    </source>
</evidence>
<feature type="domain" description="DUF6729" evidence="2">
    <location>
        <begin position="6"/>
        <end position="65"/>
    </location>
</feature>
<comment type="caution">
    <text evidence="3">The sequence shown here is derived from an EMBL/GenBank/DDBJ whole genome shotgun (WGS) entry which is preliminary data.</text>
</comment>